<dbReference type="EMBL" id="CM047941">
    <property type="protein sequence ID" value="KAI9903262.1"/>
    <property type="molecule type" value="Genomic_DNA"/>
</dbReference>
<gene>
    <name evidence="1" type="ORF">N3K66_002614</name>
</gene>
<evidence type="ECO:0000313" key="1">
    <source>
        <dbReference type="EMBL" id="KAI9903262.1"/>
    </source>
</evidence>
<evidence type="ECO:0000313" key="2">
    <source>
        <dbReference type="Proteomes" id="UP001163324"/>
    </source>
</evidence>
<keyword evidence="2" id="KW-1185">Reference proteome</keyword>
<accession>A0ACC0VBJ4</accession>
<dbReference type="Proteomes" id="UP001163324">
    <property type="component" value="Chromosome 2"/>
</dbReference>
<sequence length="629" mass="70065">MSTHIEAPLRMGAGVAASTKPEPAEVESGEYRHGSRIGRMSPETNEMAAASSSSAAAAENDDAEADFQRPKSSSSSGHSDGLRIMTWKGAKDRDSTEEMVCVCTPVKQPPRPPNSFMLYRKHHHVAIAKENPGLDNPQLSKLIAKIWNAETDEEKGKWKLRAEDAVKQHAQQYPGYRYKPRRRGQFVEPRNSDGSCSRCGGYPMTPGTAHFRTPTTLPPTPRTHQPHEEPWVRDRLQTSPSYETEKRGQENYTFSSPQAKRRRLPDAAGSRSTASQAGLYSRPPGQLANTPRSGDRYLGTPLPNMTSLMAQGAMPPPPVPHGRGSGPGRGRGGMSDEWVQLPPLQTRIPPSPARALDMRLGYTPTSAIHPSVEDIDMRDQTLMEQIMSIPLEWKLGVVEHVNPHLEKPSVSPSDGESRGAIISIEGPDKNLLAGVEEAVEKALLVTEQTDIKCWVNEYSHIGAFNEDPFKRDPLPAVQEAAPFIFQHIAEWHEKMRYVLKHIHTPVQERRNRATTPVALLKGGYSLTVSDRLAGRTDPSTRFKVVDHWRWMVGLWRGLPGPDLVVYVKPSSAEEIAKSGTVDFQRQLKLILIRVSGDKGTLEESTARRIQFELIEWMREGWIYAETPRP</sequence>
<name>A0ACC0VBJ4_9HYPO</name>
<comment type="caution">
    <text evidence="1">The sequence shown here is derived from an EMBL/GenBank/DDBJ whole genome shotgun (WGS) entry which is preliminary data.</text>
</comment>
<proteinExistence type="predicted"/>
<organism evidence="1 2">
    <name type="scientific">Trichothecium roseum</name>
    <dbReference type="NCBI Taxonomy" id="47278"/>
    <lineage>
        <taxon>Eukaryota</taxon>
        <taxon>Fungi</taxon>
        <taxon>Dikarya</taxon>
        <taxon>Ascomycota</taxon>
        <taxon>Pezizomycotina</taxon>
        <taxon>Sordariomycetes</taxon>
        <taxon>Hypocreomycetidae</taxon>
        <taxon>Hypocreales</taxon>
        <taxon>Hypocreales incertae sedis</taxon>
        <taxon>Trichothecium</taxon>
    </lineage>
</organism>
<protein>
    <submittedName>
        <fullName evidence="1">Uncharacterized protein</fullName>
    </submittedName>
</protein>
<reference evidence="1" key="1">
    <citation type="submission" date="2022-10" db="EMBL/GenBank/DDBJ databases">
        <title>Complete Genome of Trichothecium roseum strain YXFP-22015, a Plant Pathogen Isolated from Citrus.</title>
        <authorList>
            <person name="Wang Y."/>
            <person name="Zhu L."/>
        </authorList>
    </citation>
    <scope>NUCLEOTIDE SEQUENCE</scope>
    <source>
        <strain evidence="1">YXFP-22015</strain>
    </source>
</reference>